<dbReference type="Proteomes" id="UP000320176">
    <property type="component" value="Unassembled WGS sequence"/>
</dbReference>
<protein>
    <submittedName>
        <fullName evidence="2">Uncharacterized protein</fullName>
    </submittedName>
</protein>
<dbReference type="AlphaFoldDB" id="A0A5C5ZTC2"/>
<keyword evidence="1" id="KW-0732">Signal</keyword>
<proteinExistence type="predicted"/>
<name>A0A5C5ZTC2_9BACT</name>
<organism evidence="2 3">
    <name type="scientific">Stieleria varia</name>
    <dbReference type="NCBI Taxonomy" id="2528005"/>
    <lineage>
        <taxon>Bacteria</taxon>
        <taxon>Pseudomonadati</taxon>
        <taxon>Planctomycetota</taxon>
        <taxon>Planctomycetia</taxon>
        <taxon>Pirellulales</taxon>
        <taxon>Pirellulaceae</taxon>
        <taxon>Stieleria</taxon>
    </lineage>
</organism>
<evidence type="ECO:0000313" key="3">
    <source>
        <dbReference type="Proteomes" id="UP000320176"/>
    </source>
</evidence>
<feature type="chain" id="PRO_5022676761" evidence="1">
    <location>
        <begin position="24"/>
        <end position="104"/>
    </location>
</feature>
<accession>A0A5C5ZTC2</accession>
<reference evidence="2 3" key="1">
    <citation type="submission" date="2019-02" db="EMBL/GenBank/DDBJ databases">
        <title>Deep-cultivation of Planctomycetes and their phenomic and genomic characterization uncovers novel biology.</title>
        <authorList>
            <person name="Wiegand S."/>
            <person name="Jogler M."/>
            <person name="Boedeker C."/>
            <person name="Pinto D."/>
            <person name="Vollmers J."/>
            <person name="Rivas-Marin E."/>
            <person name="Kohn T."/>
            <person name="Peeters S.H."/>
            <person name="Heuer A."/>
            <person name="Rast P."/>
            <person name="Oberbeckmann S."/>
            <person name="Bunk B."/>
            <person name="Jeske O."/>
            <person name="Meyerdierks A."/>
            <person name="Storesund J.E."/>
            <person name="Kallscheuer N."/>
            <person name="Luecker S."/>
            <person name="Lage O.M."/>
            <person name="Pohl T."/>
            <person name="Merkel B.J."/>
            <person name="Hornburger P."/>
            <person name="Mueller R.-W."/>
            <person name="Bruemmer F."/>
            <person name="Labrenz M."/>
            <person name="Spormann A.M."/>
            <person name="Op Den Camp H."/>
            <person name="Overmann J."/>
            <person name="Amann R."/>
            <person name="Jetten M.S.M."/>
            <person name="Mascher T."/>
            <person name="Medema M.H."/>
            <person name="Devos D.P."/>
            <person name="Kaster A.-K."/>
            <person name="Ovreas L."/>
            <person name="Rohde M."/>
            <person name="Galperin M.Y."/>
            <person name="Jogler C."/>
        </authorList>
    </citation>
    <scope>NUCLEOTIDE SEQUENCE [LARGE SCALE GENOMIC DNA]</scope>
    <source>
        <strain evidence="2 3">Pla52n</strain>
    </source>
</reference>
<feature type="signal peptide" evidence="1">
    <location>
        <begin position="1"/>
        <end position="23"/>
    </location>
</feature>
<sequence length="104" mass="10965" precursor="true">MNSKSIFVLMGTLFFLGTSIASGQTCYTTGQATCTQLTGLSSYGCNGVDCQDMYDPVLGIYLGARCPVDKNRILRGPVSVADHTSFGQSSFSSGATVQCVSEQD</sequence>
<evidence type="ECO:0000313" key="2">
    <source>
        <dbReference type="EMBL" id="TWT89453.1"/>
    </source>
</evidence>
<gene>
    <name evidence="2" type="ORF">Pla52n_67920</name>
</gene>
<evidence type="ECO:0000256" key="1">
    <source>
        <dbReference type="SAM" id="SignalP"/>
    </source>
</evidence>
<dbReference type="EMBL" id="SJPN01000022">
    <property type="protein sequence ID" value="TWT89453.1"/>
    <property type="molecule type" value="Genomic_DNA"/>
</dbReference>
<keyword evidence="3" id="KW-1185">Reference proteome</keyword>
<comment type="caution">
    <text evidence="2">The sequence shown here is derived from an EMBL/GenBank/DDBJ whole genome shotgun (WGS) entry which is preliminary data.</text>
</comment>